<feature type="region of interest" description="Disordered" evidence="2">
    <location>
        <begin position="164"/>
        <end position="199"/>
    </location>
</feature>
<keyword evidence="5" id="KW-1185">Reference proteome</keyword>
<dbReference type="InterPro" id="IPR004210">
    <property type="entry name" value="BESS_motif"/>
</dbReference>
<proteinExistence type="predicted"/>
<dbReference type="PROSITE" id="PS51029">
    <property type="entry name" value="MADF"/>
    <property type="match status" value="1"/>
</dbReference>
<dbReference type="GO" id="GO:0005634">
    <property type="term" value="C:nucleus"/>
    <property type="evidence" value="ECO:0007669"/>
    <property type="project" value="UniProtKB-SubCell"/>
</dbReference>
<dbReference type="GO" id="GO:0006357">
    <property type="term" value="P:regulation of transcription by RNA polymerase II"/>
    <property type="evidence" value="ECO:0007669"/>
    <property type="project" value="TreeGrafter"/>
</dbReference>
<evidence type="ECO:0000256" key="2">
    <source>
        <dbReference type="SAM" id="MobiDB-lite"/>
    </source>
</evidence>
<dbReference type="GO" id="GO:0003677">
    <property type="term" value="F:DNA binding"/>
    <property type="evidence" value="ECO:0007669"/>
    <property type="project" value="InterPro"/>
</dbReference>
<dbReference type="RefSeq" id="XP_034107945.1">
    <property type="nucleotide sequence ID" value="XM_034252054.2"/>
</dbReference>
<dbReference type="PANTHER" id="PTHR12243">
    <property type="entry name" value="MADF DOMAIN TRANSCRIPTION FACTOR"/>
    <property type="match status" value="1"/>
</dbReference>
<organism evidence="5 6">
    <name type="scientific">Drosophila albomicans</name>
    <name type="common">Fruit fly</name>
    <dbReference type="NCBI Taxonomy" id="7291"/>
    <lineage>
        <taxon>Eukaryota</taxon>
        <taxon>Metazoa</taxon>
        <taxon>Ecdysozoa</taxon>
        <taxon>Arthropoda</taxon>
        <taxon>Hexapoda</taxon>
        <taxon>Insecta</taxon>
        <taxon>Pterygota</taxon>
        <taxon>Neoptera</taxon>
        <taxon>Endopterygota</taxon>
        <taxon>Diptera</taxon>
        <taxon>Brachycera</taxon>
        <taxon>Muscomorpha</taxon>
        <taxon>Ephydroidea</taxon>
        <taxon>Drosophilidae</taxon>
        <taxon>Drosophila</taxon>
    </lineage>
</organism>
<gene>
    <name evidence="6" type="primary">LOC117570421</name>
</gene>
<evidence type="ECO:0000259" key="4">
    <source>
        <dbReference type="PROSITE" id="PS51031"/>
    </source>
</evidence>
<dbReference type="CTD" id="53579"/>
<reference evidence="6" key="1">
    <citation type="submission" date="2025-08" db="UniProtKB">
        <authorList>
            <consortium name="RefSeq"/>
        </authorList>
    </citation>
    <scope>IDENTIFICATION</scope>
    <source>
        <strain evidence="6">15112-1751.03</strain>
        <tissue evidence="6">Whole Adult</tissue>
    </source>
</reference>
<dbReference type="Proteomes" id="UP000515160">
    <property type="component" value="Chromosome 3"/>
</dbReference>
<protein>
    <submittedName>
        <fullName evidence="6">Uncharacterized protein LOC117570421</fullName>
    </submittedName>
</protein>
<dbReference type="SMART" id="SM00595">
    <property type="entry name" value="MADF"/>
    <property type="match status" value="1"/>
</dbReference>
<dbReference type="InterPro" id="IPR006578">
    <property type="entry name" value="MADF-dom"/>
</dbReference>
<evidence type="ECO:0000313" key="6">
    <source>
        <dbReference type="RefSeq" id="XP_034107945.1"/>
    </source>
</evidence>
<sequence length="393" mass="44099">MERKDSIAGSLIQQNTSRCSESRKEIQIETQKSSRSKILVTGLKVKMQRYYAERETTGPEFDDRLIKLVRANPAIYDVSHPHYRRNPVRVDIWDRIANELGASSRFLQTKWKNIRYNYLQEIKALETGQVNPNVRKRRFTEDLSFLQNTAQSYNVKKAQAYITQTNTPNNVSGGGGGGSSDNDSNSFLYPDPEHLRIDPSDSYDIIELDDNSEDGSAHVEDGHSDNEIVPELMVMEPKPDVSMQFHDSAVNGNGNGSNSHNNTQVSSPASSPLLTPMVVMGNGDEQSQIPQYMKSEYQQSNNTSLSNGEVTIEPIFKSAVTRRSAPVDDIMAKAAKRKAMAAPLPTLTPINDPIELYCLSLVDTLRSMPRSERERVKFEFASILKDAKYKDEA</sequence>
<feature type="domain" description="BESS" evidence="4">
    <location>
        <begin position="351"/>
        <end position="390"/>
    </location>
</feature>
<feature type="region of interest" description="Disordered" evidence="2">
    <location>
        <begin position="249"/>
        <end position="275"/>
    </location>
</feature>
<comment type="subcellular location">
    <subcellularLocation>
        <location evidence="1">Nucleus</location>
    </subcellularLocation>
</comment>
<dbReference type="GO" id="GO:0005667">
    <property type="term" value="C:transcription regulator complex"/>
    <property type="evidence" value="ECO:0007669"/>
    <property type="project" value="TreeGrafter"/>
</dbReference>
<feature type="compositionally biased region" description="Polar residues" evidence="2">
    <location>
        <begin position="263"/>
        <end position="273"/>
    </location>
</feature>
<dbReference type="PANTHER" id="PTHR12243:SF64">
    <property type="entry name" value="DORSAL INTERACTING PROTEIN 3-RELATED"/>
    <property type="match status" value="1"/>
</dbReference>
<keyword evidence="1" id="KW-0539">Nucleus</keyword>
<dbReference type="AlphaFoldDB" id="A0A6P8X9G0"/>
<name>A0A6P8X9G0_DROAB</name>
<feature type="domain" description="MADF" evidence="3">
    <location>
        <begin position="64"/>
        <end position="151"/>
    </location>
</feature>
<evidence type="ECO:0000259" key="3">
    <source>
        <dbReference type="PROSITE" id="PS51029"/>
    </source>
</evidence>
<accession>A0A6P8X9G0</accession>
<evidence type="ECO:0000256" key="1">
    <source>
        <dbReference type="PROSITE-ProRule" id="PRU00371"/>
    </source>
</evidence>
<dbReference type="OrthoDB" id="10262320at2759"/>
<dbReference type="GeneID" id="117570421"/>
<dbReference type="Pfam" id="PF10545">
    <property type="entry name" value="MADF_DNA_bdg"/>
    <property type="match status" value="1"/>
</dbReference>
<dbReference type="PROSITE" id="PS51031">
    <property type="entry name" value="BESS"/>
    <property type="match status" value="1"/>
</dbReference>
<evidence type="ECO:0000313" key="5">
    <source>
        <dbReference type="Proteomes" id="UP000515160"/>
    </source>
</evidence>
<dbReference type="InterPro" id="IPR039353">
    <property type="entry name" value="TF_Adf1"/>
</dbReference>